<reference evidence="3 4" key="1">
    <citation type="submission" date="2023-06" db="EMBL/GenBank/DDBJ databases">
        <title>Identification and characterization of horizontal gene transfer across gut microbiota members of farm animals based on homology search.</title>
        <authorList>
            <person name="Schwarzerova J."/>
            <person name="Nykrynova M."/>
            <person name="Jureckova K."/>
            <person name="Cejkova D."/>
            <person name="Rychlik I."/>
        </authorList>
    </citation>
    <scope>NUCLEOTIDE SEQUENCE [LARGE SCALE GENOMIC DNA]</scope>
    <source>
        <strain evidence="3 4">ET39</strain>
    </source>
</reference>
<reference evidence="4" key="2">
    <citation type="submission" date="2023-06" db="EMBL/GenBank/DDBJ databases">
        <title>Identification and characterization of horizontal gene transfer across gut microbiota members of farm animals based on homology search.</title>
        <authorList>
            <person name="Zeman M."/>
            <person name="Kubasova T."/>
            <person name="Jahodarova E."/>
            <person name="Nykrynova M."/>
            <person name="Rychlik I."/>
        </authorList>
    </citation>
    <scope>NUCLEOTIDE SEQUENCE [LARGE SCALE GENOMIC DNA]</scope>
    <source>
        <strain evidence="4">ET39</strain>
    </source>
</reference>
<sequence>MENNLLNNEALVNEIASIITNARNNVAKQVNNELLNAYWNIGRVIVEDELKNNRGEYGKKQLLAISKNLTNKFGKGFSQSNLYNMKMFYTKYPIFQSVTGKLSWTHYCELLYISDDDKRSFYEKEAINANWSVRELKRQISSSLFERLLLSNGETNKKKVLELALKGNEIAKPEDIVKDPYVFEFLGLPENKPMMESDLEEALVRQIEKFLLELGKGFMFVGTQQRVTFGNTHYYVDMVFYNKILRSYVLIELKTIKLMPEAVGQLNMYLNYYTAEINDENDNPPIGLILCTDKGNVDMQYALGGLSNNIFASKYVTYMPDKEQLIAQVEAVLSSNNNTE</sequence>
<dbReference type="Proteomes" id="UP001529340">
    <property type="component" value="Unassembled WGS sequence"/>
</dbReference>
<dbReference type="EMBL" id="JAUDCG010000080">
    <property type="protein sequence ID" value="MDM8158119.1"/>
    <property type="molecule type" value="Genomic_DNA"/>
</dbReference>
<dbReference type="InterPro" id="IPR009362">
    <property type="entry name" value="YhcG_C"/>
</dbReference>
<dbReference type="RefSeq" id="WP_289608545.1">
    <property type="nucleotide sequence ID" value="NZ_JAUDCG010000080.1"/>
</dbReference>
<dbReference type="Gene3D" id="3.40.1350.10">
    <property type="match status" value="1"/>
</dbReference>
<dbReference type="InterPro" id="IPR053148">
    <property type="entry name" value="PD-DEXK-like_domain"/>
</dbReference>
<evidence type="ECO:0000313" key="4">
    <source>
        <dbReference type="Proteomes" id="UP001529340"/>
    </source>
</evidence>
<organism evidence="3 4">
    <name type="scientific">Amedibacillus dolichus</name>
    <dbReference type="NCBI Taxonomy" id="31971"/>
    <lineage>
        <taxon>Bacteria</taxon>
        <taxon>Bacillati</taxon>
        <taxon>Bacillota</taxon>
        <taxon>Erysipelotrichia</taxon>
        <taxon>Erysipelotrichales</taxon>
        <taxon>Erysipelotrichaceae</taxon>
        <taxon>Amedibacillus</taxon>
    </lineage>
</organism>
<dbReference type="Pfam" id="PF17761">
    <property type="entry name" value="DUF1016_N"/>
    <property type="match status" value="1"/>
</dbReference>
<keyword evidence="4" id="KW-1185">Reference proteome</keyword>
<proteinExistence type="predicted"/>
<comment type="caution">
    <text evidence="3">The sequence shown here is derived from an EMBL/GenBank/DDBJ whole genome shotgun (WGS) entry which is preliminary data.</text>
</comment>
<protein>
    <submittedName>
        <fullName evidence="3">PDDEXK nuclease domain-containing protein</fullName>
    </submittedName>
</protein>
<dbReference type="PANTHER" id="PTHR30547:SF5">
    <property type="entry name" value="NUCLEASE YHCG-RELATED"/>
    <property type="match status" value="1"/>
</dbReference>
<dbReference type="PANTHER" id="PTHR30547">
    <property type="entry name" value="UNCHARACTERIZED PROTEIN YHCG-RELATED"/>
    <property type="match status" value="1"/>
</dbReference>
<feature type="domain" description="YhcG N-terminal" evidence="2">
    <location>
        <begin position="14"/>
        <end position="147"/>
    </location>
</feature>
<accession>A0ABT7UER8</accession>
<dbReference type="Pfam" id="PF06250">
    <property type="entry name" value="YhcG_C"/>
    <property type="match status" value="1"/>
</dbReference>
<reference evidence="3 4" key="3">
    <citation type="submission" date="2023-06" db="EMBL/GenBank/DDBJ databases">
        <authorList>
            <person name="Zeman M."/>
            <person name="Kubasova T."/>
            <person name="Jahodarova E."/>
            <person name="Nykrynova M."/>
            <person name="Rychlik I."/>
        </authorList>
    </citation>
    <scope>NUCLEOTIDE SEQUENCE [LARGE SCALE GENOMIC DNA]</scope>
    <source>
        <strain evidence="3 4">ET39</strain>
    </source>
</reference>
<evidence type="ECO:0000259" key="2">
    <source>
        <dbReference type="Pfam" id="PF17761"/>
    </source>
</evidence>
<evidence type="ECO:0000259" key="1">
    <source>
        <dbReference type="Pfam" id="PF06250"/>
    </source>
</evidence>
<name>A0ABT7UER8_9FIRM</name>
<dbReference type="InterPro" id="IPR041527">
    <property type="entry name" value="YhcG_N"/>
</dbReference>
<gene>
    <name evidence="3" type="ORF">QUV96_10835</name>
</gene>
<evidence type="ECO:0000313" key="3">
    <source>
        <dbReference type="EMBL" id="MDM8158119.1"/>
    </source>
</evidence>
<dbReference type="InterPro" id="IPR011856">
    <property type="entry name" value="tRNA_endonuc-like_dom_sf"/>
</dbReference>
<feature type="domain" description="YhcG PDDEXK nuclease" evidence="1">
    <location>
        <begin position="175"/>
        <end position="325"/>
    </location>
</feature>